<feature type="compositionally biased region" description="Basic and acidic residues" evidence="3">
    <location>
        <begin position="118"/>
        <end position="129"/>
    </location>
</feature>
<dbReference type="Proteomes" id="UP000594220">
    <property type="component" value="Unplaced"/>
</dbReference>
<comment type="similarity">
    <text evidence="1 2">Belongs to the SAA family.</text>
</comment>
<dbReference type="FunFam" id="1.10.132.110:FF:000001">
    <property type="entry name" value="Serum amyloid A protein"/>
    <property type="match status" value="1"/>
</dbReference>
<keyword evidence="2" id="KW-0345">HDL</keyword>
<comment type="function">
    <text evidence="2">Major acute phase reactant. Apolipoprotein of the HDL complex.</text>
</comment>
<dbReference type="GeneTree" id="ENSGT00390000004737"/>
<gene>
    <name evidence="4" type="primary">LOC109321360</name>
</gene>
<proteinExistence type="inferred from homology"/>
<keyword evidence="5" id="KW-1185">Reference proteome</keyword>
<dbReference type="Ensembl" id="ENSCPRT00005029028.1">
    <property type="protein sequence ID" value="ENSCPRP00005024874.1"/>
    <property type="gene ID" value="ENSCPRG00005017256.1"/>
</dbReference>
<evidence type="ECO:0000313" key="4">
    <source>
        <dbReference type="Ensembl" id="ENSCPRP00005024874.1"/>
    </source>
</evidence>
<dbReference type="AlphaFoldDB" id="A0A7M4FGU1"/>
<dbReference type="PROSITE" id="PS00992">
    <property type="entry name" value="SAA"/>
    <property type="match status" value="1"/>
</dbReference>
<dbReference type="SMART" id="SM00197">
    <property type="entry name" value="SAA"/>
    <property type="match status" value="1"/>
</dbReference>
<reference evidence="4" key="1">
    <citation type="submission" date="2025-08" db="UniProtKB">
        <authorList>
            <consortium name="Ensembl"/>
        </authorList>
    </citation>
    <scope>IDENTIFICATION</scope>
</reference>
<evidence type="ECO:0000256" key="1">
    <source>
        <dbReference type="ARBA" id="ARBA00007745"/>
    </source>
</evidence>
<dbReference type="Gene3D" id="1.10.132.110">
    <property type="entry name" value="Serum amyloid A protein"/>
    <property type="match status" value="1"/>
</dbReference>
<dbReference type="GO" id="GO:0006953">
    <property type="term" value="P:acute-phase response"/>
    <property type="evidence" value="ECO:0007669"/>
    <property type="project" value="UniProtKB-UniRule"/>
</dbReference>
<accession>A0A7M4FGU1</accession>
<dbReference type="PRINTS" id="PR00306">
    <property type="entry name" value="SERUMAMYLOID"/>
</dbReference>
<dbReference type="PANTHER" id="PTHR23424:SF29">
    <property type="entry name" value="SERUM AMYLOID A PROTEIN"/>
    <property type="match status" value="1"/>
</dbReference>
<dbReference type="PANTHER" id="PTHR23424">
    <property type="entry name" value="SERUM AMYLOID A"/>
    <property type="match status" value="1"/>
</dbReference>
<dbReference type="Pfam" id="PF00277">
    <property type="entry name" value="SAA"/>
    <property type="match status" value="1"/>
</dbReference>
<protein>
    <recommendedName>
        <fullName evidence="2">Serum amyloid A protein</fullName>
    </recommendedName>
</protein>
<feature type="region of interest" description="Disordered" evidence="3">
    <location>
        <begin position="90"/>
        <end position="129"/>
    </location>
</feature>
<evidence type="ECO:0000256" key="2">
    <source>
        <dbReference type="RuleBase" id="RU000539"/>
    </source>
</evidence>
<evidence type="ECO:0000313" key="5">
    <source>
        <dbReference type="Proteomes" id="UP000594220"/>
    </source>
</evidence>
<sequence length="129" mass="14311">MSAIKHADLVLASSVIHGLANNFSASWKTVILISRECAGDMYRAYSDMREANWKDSDKYFHARGNYDAAKRGPGGAWAAEVISNARENWQGSVSGRGAEDTLADQEANEWGRSGGDPNRYRPRDLPEKY</sequence>
<dbReference type="GO" id="GO:0034364">
    <property type="term" value="C:high-density lipoprotein particle"/>
    <property type="evidence" value="ECO:0007669"/>
    <property type="project" value="UniProtKB-UniRule"/>
</dbReference>
<evidence type="ECO:0000256" key="3">
    <source>
        <dbReference type="SAM" id="MobiDB-lite"/>
    </source>
</evidence>
<reference evidence="4" key="2">
    <citation type="submission" date="2025-09" db="UniProtKB">
        <authorList>
            <consortium name="Ensembl"/>
        </authorList>
    </citation>
    <scope>IDENTIFICATION</scope>
</reference>
<name>A0A7M4FGU1_CROPO</name>
<dbReference type="InterPro" id="IPR000096">
    <property type="entry name" value="Serum_amyloid_A"/>
</dbReference>
<organism evidence="4 5">
    <name type="scientific">Crocodylus porosus</name>
    <name type="common">Saltwater crocodile</name>
    <name type="synonym">Estuarine crocodile</name>
    <dbReference type="NCBI Taxonomy" id="8502"/>
    <lineage>
        <taxon>Eukaryota</taxon>
        <taxon>Metazoa</taxon>
        <taxon>Chordata</taxon>
        <taxon>Craniata</taxon>
        <taxon>Vertebrata</taxon>
        <taxon>Euteleostomi</taxon>
        <taxon>Archelosauria</taxon>
        <taxon>Archosauria</taxon>
        <taxon>Crocodylia</taxon>
        <taxon>Longirostres</taxon>
        <taxon>Crocodylidae</taxon>
        <taxon>Crocodylus</taxon>
    </lineage>
</organism>
<dbReference type="InterPro" id="IPR052464">
    <property type="entry name" value="Synovial_Prolif_Regulator"/>
</dbReference>
<keyword evidence="2" id="KW-0011">Acute phase</keyword>